<dbReference type="Gene3D" id="3.40.50.12650">
    <property type="match status" value="1"/>
</dbReference>
<evidence type="ECO:0000256" key="4">
    <source>
        <dbReference type="ARBA" id="ARBA00022759"/>
    </source>
</evidence>
<dbReference type="EMBL" id="JARQZJ010000039">
    <property type="protein sequence ID" value="KAK9877057.1"/>
    <property type="molecule type" value="Genomic_DNA"/>
</dbReference>
<dbReference type="GO" id="GO:0006303">
    <property type="term" value="P:double-strand break repair via nonhomologous end joining"/>
    <property type="evidence" value="ECO:0007669"/>
    <property type="project" value="TreeGrafter"/>
</dbReference>
<keyword evidence="7" id="KW-0269">Exonuclease</keyword>
<dbReference type="GO" id="GO:0006310">
    <property type="term" value="P:DNA recombination"/>
    <property type="evidence" value="ECO:0007669"/>
    <property type="project" value="UniProtKB-KW"/>
</dbReference>
<dbReference type="PANTHER" id="PTHR23240">
    <property type="entry name" value="DNA CROSS-LINK REPAIR PROTEIN PSO2/SNM1-RELATED"/>
    <property type="match status" value="1"/>
</dbReference>
<dbReference type="GO" id="GO:0000723">
    <property type="term" value="P:telomere maintenance"/>
    <property type="evidence" value="ECO:0007669"/>
    <property type="project" value="TreeGrafter"/>
</dbReference>
<evidence type="ECO:0000256" key="2">
    <source>
        <dbReference type="ARBA" id="ARBA00010304"/>
    </source>
</evidence>
<gene>
    <name evidence="14" type="ORF">WA026_016084</name>
</gene>
<sequence length="400" mass="46381">MSSFGGKFKEIPGISVDRFDCNNLNSEAYFLSHCHQDHMVGLDISEFQESLKQRNCFIYVSQVTKAILKQLYPDIGSQIRELDFYNPTTIHLKKNNISVIPIPSAHCPGSVMFLFELENSINILYTGDYRINSNDFRKIKALYNSLGNLKSIYKIYLDTTFFSKSYLQFPSREKSLDEICNLIQEWITKSEKHIVNIKTSARYGYEYVFMEIYRRFRMPVHVNEKAFAFYSLIPDMDESISLDSSKTKIHSSCGSNFMNICLANKKMYPTRVIKMSAMRWKTKDLNNGITSDNQYGTHFVCYSTHASYEEGVELIKFLKPQEIEPCVLSLDDKVNTEMFNTIENLLSCETEPICKRPKLFNIDKIQNEPMKHMEHIHGDSCNDILFESALESPPRIEVLD</sequence>
<dbReference type="Pfam" id="PF07522">
    <property type="entry name" value="DRMBL"/>
    <property type="match status" value="1"/>
</dbReference>
<evidence type="ECO:0000259" key="13">
    <source>
        <dbReference type="Pfam" id="PF07522"/>
    </source>
</evidence>
<dbReference type="GO" id="GO:0004519">
    <property type="term" value="F:endonuclease activity"/>
    <property type="evidence" value="ECO:0007669"/>
    <property type="project" value="UniProtKB-KW"/>
</dbReference>
<dbReference type="GO" id="GO:0003684">
    <property type="term" value="F:damaged DNA binding"/>
    <property type="evidence" value="ECO:0007669"/>
    <property type="project" value="TreeGrafter"/>
</dbReference>
<keyword evidence="9" id="KW-0234">DNA repair</keyword>
<dbReference type="InterPro" id="IPR011084">
    <property type="entry name" value="DRMBL"/>
</dbReference>
<evidence type="ECO:0000256" key="1">
    <source>
        <dbReference type="ARBA" id="ARBA00004123"/>
    </source>
</evidence>
<comment type="subcellular location">
    <subcellularLocation>
        <location evidence="1">Nucleus</location>
    </subcellularLocation>
</comment>
<keyword evidence="8" id="KW-0233">DNA recombination</keyword>
<dbReference type="GO" id="GO:0036297">
    <property type="term" value="P:interstrand cross-link repair"/>
    <property type="evidence" value="ECO:0007669"/>
    <property type="project" value="TreeGrafter"/>
</dbReference>
<evidence type="ECO:0000256" key="9">
    <source>
        <dbReference type="ARBA" id="ARBA00023204"/>
    </source>
</evidence>
<evidence type="ECO:0000313" key="14">
    <source>
        <dbReference type="EMBL" id="KAK9877057.1"/>
    </source>
</evidence>
<evidence type="ECO:0000256" key="8">
    <source>
        <dbReference type="ARBA" id="ARBA00023172"/>
    </source>
</evidence>
<name>A0AAW1U8S2_9CUCU</name>
<dbReference type="PANTHER" id="PTHR23240:SF8">
    <property type="entry name" value="PROTEIN ARTEMIS"/>
    <property type="match status" value="1"/>
</dbReference>
<evidence type="ECO:0000256" key="7">
    <source>
        <dbReference type="ARBA" id="ARBA00022839"/>
    </source>
</evidence>
<evidence type="ECO:0000256" key="12">
    <source>
        <dbReference type="ARBA" id="ARBA00042677"/>
    </source>
</evidence>
<dbReference type="Gene3D" id="3.60.15.10">
    <property type="entry name" value="Ribonuclease Z/Hydroxyacylglutathione hydrolase-like"/>
    <property type="match status" value="1"/>
</dbReference>
<keyword evidence="4" id="KW-0255">Endonuclease</keyword>
<dbReference type="AlphaFoldDB" id="A0AAW1U8S2"/>
<proteinExistence type="inferred from homology"/>
<evidence type="ECO:0000256" key="5">
    <source>
        <dbReference type="ARBA" id="ARBA00022763"/>
    </source>
</evidence>
<feature type="domain" description="DNA repair metallo-beta-lactamase" evidence="13">
    <location>
        <begin position="253"/>
        <end position="327"/>
    </location>
</feature>
<comment type="similarity">
    <text evidence="2">Belongs to the DNA repair metallo-beta-lactamase (DRMBL) family.</text>
</comment>
<evidence type="ECO:0000256" key="6">
    <source>
        <dbReference type="ARBA" id="ARBA00022801"/>
    </source>
</evidence>
<dbReference type="Proteomes" id="UP001431783">
    <property type="component" value="Unassembled WGS sequence"/>
</dbReference>
<dbReference type="SUPFAM" id="SSF56281">
    <property type="entry name" value="Metallo-hydrolase/oxidoreductase"/>
    <property type="match status" value="1"/>
</dbReference>
<comment type="caution">
    <text evidence="14">The sequence shown here is derived from an EMBL/GenBank/DDBJ whole genome shotgun (WGS) entry which is preliminary data.</text>
</comment>
<dbReference type="GO" id="GO:0005634">
    <property type="term" value="C:nucleus"/>
    <property type="evidence" value="ECO:0007669"/>
    <property type="project" value="UniProtKB-SubCell"/>
</dbReference>
<evidence type="ECO:0000256" key="3">
    <source>
        <dbReference type="ARBA" id="ARBA00022722"/>
    </source>
</evidence>
<accession>A0AAW1U8S2</accession>
<keyword evidence="5" id="KW-0227">DNA damage</keyword>
<dbReference type="InterPro" id="IPR036866">
    <property type="entry name" value="RibonucZ/Hydroxyglut_hydro"/>
</dbReference>
<evidence type="ECO:0000313" key="15">
    <source>
        <dbReference type="Proteomes" id="UP001431783"/>
    </source>
</evidence>
<organism evidence="14 15">
    <name type="scientific">Henosepilachna vigintioctopunctata</name>
    <dbReference type="NCBI Taxonomy" id="420089"/>
    <lineage>
        <taxon>Eukaryota</taxon>
        <taxon>Metazoa</taxon>
        <taxon>Ecdysozoa</taxon>
        <taxon>Arthropoda</taxon>
        <taxon>Hexapoda</taxon>
        <taxon>Insecta</taxon>
        <taxon>Pterygota</taxon>
        <taxon>Neoptera</taxon>
        <taxon>Endopterygota</taxon>
        <taxon>Coleoptera</taxon>
        <taxon>Polyphaga</taxon>
        <taxon>Cucujiformia</taxon>
        <taxon>Coccinelloidea</taxon>
        <taxon>Coccinellidae</taxon>
        <taxon>Epilachninae</taxon>
        <taxon>Epilachnini</taxon>
        <taxon>Henosepilachna</taxon>
    </lineage>
</organism>
<evidence type="ECO:0000256" key="10">
    <source>
        <dbReference type="ARBA" id="ARBA00023242"/>
    </source>
</evidence>
<keyword evidence="10" id="KW-0539">Nucleus</keyword>
<reference evidence="14 15" key="1">
    <citation type="submission" date="2023-03" db="EMBL/GenBank/DDBJ databases">
        <title>Genome insight into feeding habits of ladybird beetles.</title>
        <authorList>
            <person name="Li H.-S."/>
            <person name="Huang Y.-H."/>
            <person name="Pang H."/>
        </authorList>
    </citation>
    <scope>NUCLEOTIDE SEQUENCE [LARGE SCALE GENOMIC DNA]</scope>
    <source>
        <strain evidence="14">SYSU_2023b</strain>
        <tissue evidence="14">Whole body</tissue>
    </source>
</reference>
<keyword evidence="15" id="KW-1185">Reference proteome</keyword>
<protein>
    <recommendedName>
        <fullName evidence="11">Protein artemis</fullName>
    </recommendedName>
    <alternativeName>
        <fullName evidence="12">DNA cross-link repair 1C protein</fullName>
    </alternativeName>
</protein>
<keyword evidence="3" id="KW-0540">Nuclease</keyword>
<keyword evidence="6" id="KW-0378">Hydrolase</keyword>
<evidence type="ECO:0000256" key="11">
    <source>
        <dbReference type="ARBA" id="ARBA00039759"/>
    </source>
</evidence>
<dbReference type="GO" id="GO:0035312">
    <property type="term" value="F:5'-3' DNA exonuclease activity"/>
    <property type="evidence" value="ECO:0007669"/>
    <property type="project" value="TreeGrafter"/>
</dbReference>